<dbReference type="Proteomes" id="UP000003195">
    <property type="component" value="Unassembled WGS sequence"/>
</dbReference>
<comment type="caution">
    <text evidence="12">The sequence shown here is derived from an EMBL/GenBank/DDBJ whole genome shotgun (WGS) entry which is preliminary data.</text>
</comment>
<dbReference type="GO" id="GO:0017111">
    <property type="term" value="F:ribonucleoside triphosphate phosphatase activity"/>
    <property type="evidence" value="ECO:0007669"/>
    <property type="project" value="InterPro"/>
</dbReference>
<dbReference type="eggNOG" id="COG0127">
    <property type="taxonomic scope" value="Bacteria"/>
</dbReference>
<organism evidence="12 13">
    <name type="scientific">Megasphaera micronuciformis F0359</name>
    <dbReference type="NCBI Taxonomy" id="706434"/>
    <lineage>
        <taxon>Bacteria</taxon>
        <taxon>Bacillati</taxon>
        <taxon>Bacillota</taxon>
        <taxon>Negativicutes</taxon>
        <taxon>Veillonellales</taxon>
        <taxon>Veillonellaceae</taxon>
        <taxon>Megasphaera</taxon>
    </lineage>
</organism>
<dbReference type="GO" id="GO:0035870">
    <property type="term" value="F:dITP diphosphatase activity"/>
    <property type="evidence" value="ECO:0007669"/>
    <property type="project" value="UniProtKB-UniRule"/>
</dbReference>
<dbReference type="HAMAP" id="MF_01405">
    <property type="entry name" value="Non_canon_purine_NTPase"/>
    <property type="match status" value="1"/>
</dbReference>
<dbReference type="GO" id="GO:0009146">
    <property type="term" value="P:purine nucleoside triphosphate catabolic process"/>
    <property type="evidence" value="ECO:0007669"/>
    <property type="project" value="UniProtKB-UniRule"/>
</dbReference>
<dbReference type="InterPro" id="IPR002637">
    <property type="entry name" value="RdgB/HAM1"/>
</dbReference>
<protein>
    <recommendedName>
        <fullName evidence="10">dITP/XTP pyrophosphatase</fullName>
        <ecNumber evidence="10">3.6.1.66</ecNumber>
    </recommendedName>
    <alternativeName>
        <fullName evidence="10">Non-canonical purine NTP pyrophosphatase</fullName>
    </alternativeName>
    <alternativeName>
        <fullName evidence="10">Non-standard purine NTP pyrophosphatase</fullName>
    </alternativeName>
    <alternativeName>
        <fullName evidence="10">Nucleoside-triphosphate diphosphatase</fullName>
    </alternativeName>
    <alternativeName>
        <fullName evidence="10">Nucleoside-triphosphate pyrophosphatase</fullName>
        <shortName evidence="10">NTPase</shortName>
    </alternativeName>
</protein>
<sequence>MAENKKEALLIATRNKGKIREFRDVLEKAGFSVFSVFDKAPDLPEPIEDGQTFSDNAAIKAKYYAARTGMLCLADDSGLVVDALDGAPGVHSARYAGEDHDDEANNAKLIKSLQGVEREKRTARYVCVLALAAPGKEPLLAEGTCEGLIDLKPKGNEGFGYDPYFYVPSFGKTMAELDLDEKNSISHRGAALRRLQELLS</sequence>
<dbReference type="GO" id="GO:0005829">
    <property type="term" value="C:cytosol"/>
    <property type="evidence" value="ECO:0007669"/>
    <property type="project" value="TreeGrafter"/>
</dbReference>
<gene>
    <name evidence="12" type="primary">rdgB</name>
    <name evidence="12" type="ORF">HMPREF9429_01395</name>
</gene>
<dbReference type="NCBIfam" id="TIGR00042">
    <property type="entry name" value="RdgB/HAM1 family non-canonical purine NTP pyrophosphatase"/>
    <property type="match status" value="1"/>
</dbReference>
<dbReference type="Pfam" id="PF01725">
    <property type="entry name" value="Ham1p_like"/>
    <property type="match status" value="1"/>
</dbReference>
<evidence type="ECO:0000256" key="8">
    <source>
        <dbReference type="ARBA" id="ARBA00051875"/>
    </source>
</evidence>
<comment type="cofactor">
    <cofactor evidence="10">
        <name>Mg(2+)</name>
        <dbReference type="ChEBI" id="CHEBI:18420"/>
    </cofactor>
    <text evidence="10">Binds 1 Mg(2+) ion per subunit.</text>
</comment>
<proteinExistence type="inferred from homology"/>
<comment type="catalytic activity">
    <reaction evidence="9 10">
        <text>XTP + H2O = XMP + diphosphate + H(+)</text>
        <dbReference type="Rhea" id="RHEA:28610"/>
        <dbReference type="ChEBI" id="CHEBI:15377"/>
        <dbReference type="ChEBI" id="CHEBI:15378"/>
        <dbReference type="ChEBI" id="CHEBI:33019"/>
        <dbReference type="ChEBI" id="CHEBI:57464"/>
        <dbReference type="ChEBI" id="CHEBI:61314"/>
        <dbReference type="EC" id="3.6.1.66"/>
    </reaction>
</comment>
<dbReference type="HOGENOM" id="CLU_082080_0_2_9"/>
<feature type="binding site" evidence="10">
    <location>
        <position position="76"/>
    </location>
    <ligand>
        <name>Mg(2+)</name>
        <dbReference type="ChEBI" id="CHEBI:18420"/>
    </ligand>
</feature>
<comment type="catalytic activity">
    <reaction evidence="8 10">
        <text>dITP + H2O = dIMP + diphosphate + H(+)</text>
        <dbReference type="Rhea" id="RHEA:28342"/>
        <dbReference type="ChEBI" id="CHEBI:15377"/>
        <dbReference type="ChEBI" id="CHEBI:15378"/>
        <dbReference type="ChEBI" id="CHEBI:33019"/>
        <dbReference type="ChEBI" id="CHEBI:61194"/>
        <dbReference type="ChEBI" id="CHEBI:61382"/>
        <dbReference type="EC" id="3.6.1.66"/>
    </reaction>
</comment>
<evidence type="ECO:0000256" key="5">
    <source>
        <dbReference type="ARBA" id="ARBA00022801"/>
    </source>
</evidence>
<dbReference type="CDD" id="cd00515">
    <property type="entry name" value="HAM1"/>
    <property type="match status" value="1"/>
</dbReference>
<dbReference type="STRING" id="706434.HMPREF9429_01395"/>
<comment type="subunit">
    <text evidence="2 10">Homodimer.</text>
</comment>
<evidence type="ECO:0000256" key="4">
    <source>
        <dbReference type="ARBA" id="ARBA00022741"/>
    </source>
</evidence>
<comment type="function">
    <text evidence="10">Pyrophosphatase that catalyzes the hydrolysis of nucleoside triphosphates to their monophosphate derivatives, with a high preference for the non-canonical purine nucleotides XTP (xanthosine triphosphate), dITP (deoxyinosine triphosphate) and ITP. Seems to function as a house-cleaning enzyme that removes non-canonical purine nucleotides from the nucleotide pool, thus preventing their incorporation into DNA/RNA and avoiding chromosomal lesions.</text>
</comment>
<keyword evidence="3 10" id="KW-0479">Metal-binding</keyword>
<feature type="binding site" evidence="10">
    <location>
        <position position="182"/>
    </location>
    <ligand>
        <name>substrate</name>
    </ligand>
</feature>
<accession>E2ZD55</accession>
<dbReference type="PANTHER" id="PTHR11067">
    <property type="entry name" value="INOSINE TRIPHOSPHATE PYROPHOSPHATASE/HAM1 PROTEIN"/>
    <property type="match status" value="1"/>
</dbReference>
<evidence type="ECO:0000256" key="6">
    <source>
        <dbReference type="ARBA" id="ARBA00022842"/>
    </source>
</evidence>
<dbReference type="OrthoDB" id="9807456at2"/>
<dbReference type="SUPFAM" id="SSF52972">
    <property type="entry name" value="ITPase-like"/>
    <property type="match status" value="1"/>
</dbReference>
<dbReference type="GO" id="GO:0009117">
    <property type="term" value="P:nucleotide metabolic process"/>
    <property type="evidence" value="ECO:0007669"/>
    <property type="project" value="UniProtKB-KW"/>
</dbReference>
<keyword evidence="7 10" id="KW-0546">Nucleotide metabolism</keyword>
<dbReference type="InterPro" id="IPR020922">
    <property type="entry name" value="dITP/XTP_pyrophosphatase"/>
</dbReference>
<dbReference type="NCBIfam" id="NF011397">
    <property type="entry name" value="PRK14822.1"/>
    <property type="match status" value="1"/>
</dbReference>
<dbReference type="InterPro" id="IPR029001">
    <property type="entry name" value="ITPase-like_fam"/>
</dbReference>
<feature type="binding site" evidence="10">
    <location>
        <begin position="159"/>
        <end position="162"/>
    </location>
    <ligand>
        <name>substrate</name>
    </ligand>
</feature>
<keyword evidence="13" id="KW-1185">Reference proteome</keyword>
<dbReference type="PANTHER" id="PTHR11067:SF9">
    <property type="entry name" value="INOSINE TRIPHOSPHATE PYROPHOSPHATASE"/>
    <property type="match status" value="1"/>
</dbReference>
<feature type="binding site" evidence="10">
    <location>
        <position position="77"/>
    </location>
    <ligand>
        <name>substrate</name>
    </ligand>
</feature>
<dbReference type="GO" id="GO:0036220">
    <property type="term" value="F:ITP diphosphatase activity"/>
    <property type="evidence" value="ECO:0007669"/>
    <property type="project" value="UniProtKB-UniRule"/>
</dbReference>
<dbReference type="EMBL" id="AECS01000038">
    <property type="protein sequence ID" value="EFQ03721.1"/>
    <property type="molecule type" value="Genomic_DNA"/>
</dbReference>
<evidence type="ECO:0000256" key="7">
    <source>
        <dbReference type="ARBA" id="ARBA00023080"/>
    </source>
</evidence>
<comment type="caution">
    <text evidence="10">Lacks conserved residue(s) required for the propagation of feature annotation.</text>
</comment>
<keyword evidence="4 10" id="KW-0547">Nucleotide-binding</keyword>
<evidence type="ECO:0000313" key="13">
    <source>
        <dbReference type="Proteomes" id="UP000003195"/>
    </source>
</evidence>
<comment type="similarity">
    <text evidence="1 10 11">Belongs to the HAM1 NTPase family.</text>
</comment>
<feature type="binding site" evidence="10">
    <location>
        <begin position="13"/>
        <end position="18"/>
    </location>
    <ligand>
        <name>substrate</name>
    </ligand>
</feature>
<evidence type="ECO:0000256" key="9">
    <source>
        <dbReference type="ARBA" id="ARBA00052017"/>
    </source>
</evidence>
<dbReference type="GO" id="GO:0036222">
    <property type="term" value="F:XTP diphosphatase activity"/>
    <property type="evidence" value="ECO:0007669"/>
    <property type="project" value="UniProtKB-UniRule"/>
</dbReference>
<reference evidence="12 13" key="1">
    <citation type="submission" date="2010-08" db="EMBL/GenBank/DDBJ databases">
        <authorList>
            <person name="Weinstock G."/>
            <person name="Sodergren E."/>
            <person name="Clifton S."/>
            <person name="Fulton L."/>
            <person name="Fulton B."/>
            <person name="Courtney L."/>
            <person name="Fronick C."/>
            <person name="Harrison M."/>
            <person name="Strong C."/>
            <person name="Farmer C."/>
            <person name="Delahaunty K."/>
            <person name="Markovic C."/>
            <person name="Hall O."/>
            <person name="Minx P."/>
            <person name="Tomlinson C."/>
            <person name="Mitreva M."/>
            <person name="Hou S."/>
            <person name="Chen J."/>
            <person name="Wollam A."/>
            <person name="Pepin K.H."/>
            <person name="Johnson M."/>
            <person name="Bhonagiri V."/>
            <person name="Zhang X."/>
            <person name="Suruliraj S."/>
            <person name="Warren W."/>
            <person name="Chinwalla A."/>
            <person name="Mardis E.R."/>
            <person name="Wilson R.K."/>
        </authorList>
    </citation>
    <scope>NUCLEOTIDE SEQUENCE [LARGE SCALE GENOMIC DNA]</scope>
    <source>
        <strain evidence="12 13">F0359</strain>
    </source>
</reference>
<dbReference type="Gene3D" id="3.90.950.10">
    <property type="match status" value="1"/>
</dbReference>
<evidence type="ECO:0000256" key="3">
    <source>
        <dbReference type="ARBA" id="ARBA00022723"/>
    </source>
</evidence>
<keyword evidence="6 10" id="KW-0460">Magnesium</keyword>
<evidence type="ECO:0000256" key="2">
    <source>
        <dbReference type="ARBA" id="ARBA00011738"/>
    </source>
</evidence>
<evidence type="ECO:0000256" key="10">
    <source>
        <dbReference type="HAMAP-Rule" id="MF_01405"/>
    </source>
</evidence>
<dbReference type="AlphaFoldDB" id="E2ZD55"/>
<dbReference type="GO" id="GO:0046872">
    <property type="term" value="F:metal ion binding"/>
    <property type="evidence" value="ECO:0007669"/>
    <property type="project" value="UniProtKB-KW"/>
</dbReference>
<feature type="binding site" evidence="10">
    <location>
        <begin position="187"/>
        <end position="188"/>
    </location>
    <ligand>
        <name>substrate</name>
    </ligand>
</feature>
<name>E2ZD55_9FIRM</name>
<dbReference type="EC" id="3.6.1.66" evidence="10"/>
<keyword evidence="5 10" id="KW-0378">Hydrolase</keyword>
<evidence type="ECO:0000313" key="12">
    <source>
        <dbReference type="EMBL" id="EFQ03721.1"/>
    </source>
</evidence>
<dbReference type="FunFam" id="3.90.950.10:FF:000001">
    <property type="entry name" value="dITP/XTP pyrophosphatase"/>
    <property type="match status" value="1"/>
</dbReference>
<feature type="active site" description="Proton acceptor" evidence="10">
    <location>
        <position position="76"/>
    </location>
</feature>
<evidence type="ECO:0000256" key="11">
    <source>
        <dbReference type="RuleBase" id="RU003781"/>
    </source>
</evidence>
<evidence type="ECO:0000256" key="1">
    <source>
        <dbReference type="ARBA" id="ARBA00008023"/>
    </source>
</evidence>
<dbReference type="GO" id="GO:0000166">
    <property type="term" value="F:nucleotide binding"/>
    <property type="evidence" value="ECO:0007669"/>
    <property type="project" value="UniProtKB-KW"/>
</dbReference>
<dbReference type="RefSeq" id="WP_006942573.1">
    <property type="nucleotide sequence ID" value="NZ_GL538208.1"/>
</dbReference>
<comment type="catalytic activity">
    <reaction evidence="10">
        <text>ITP + H2O = IMP + diphosphate + H(+)</text>
        <dbReference type="Rhea" id="RHEA:29399"/>
        <dbReference type="ChEBI" id="CHEBI:15377"/>
        <dbReference type="ChEBI" id="CHEBI:15378"/>
        <dbReference type="ChEBI" id="CHEBI:33019"/>
        <dbReference type="ChEBI" id="CHEBI:58053"/>
        <dbReference type="ChEBI" id="CHEBI:61402"/>
        <dbReference type="EC" id="3.6.1.66"/>
    </reaction>
</comment>